<feature type="compositionally biased region" description="Polar residues" evidence="10">
    <location>
        <begin position="27"/>
        <end position="37"/>
    </location>
</feature>
<dbReference type="PROSITE" id="PS50290">
    <property type="entry name" value="PI3_4_KINASE_3"/>
    <property type="match status" value="1"/>
</dbReference>
<protein>
    <recommendedName>
        <fullName evidence="9">Phosphatidylinositol 4-kinase type 2</fullName>
        <ecNumber evidence="9">2.7.1.67</ecNumber>
    </recommendedName>
</protein>
<reference evidence="12" key="1">
    <citation type="journal article" date="2013" name="Genetics">
        <title>The draft genome and transcriptome of Panagrellus redivivus are shaped by the harsh demands of a free-living lifestyle.</title>
        <authorList>
            <person name="Srinivasan J."/>
            <person name="Dillman A.R."/>
            <person name="Macchietto M.G."/>
            <person name="Heikkinen L."/>
            <person name="Lakso M."/>
            <person name="Fracchia K.M."/>
            <person name="Antoshechkin I."/>
            <person name="Mortazavi A."/>
            <person name="Wong G."/>
            <person name="Sternberg P.W."/>
        </authorList>
    </citation>
    <scope>NUCLEOTIDE SEQUENCE [LARGE SCALE GENOMIC DNA]</scope>
    <source>
        <strain evidence="12">MT8872</strain>
    </source>
</reference>
<evidence type="ECO:0000313" key="13">
    <source>
        <dbReference type="WBParaSite" id="Pan_g6233.t1"/>
    </source>
</evidence>
<keyword evidence="7 9" id="KW-0067">ATP-binding</keyword>
<dbReference type="GO" id="GO:0005802">
    <property type="term" value="C:trans-Golgi network"/>
    <property type="evidence" value="ECO:0007669"/>
    <property type="project" value="TreeGrafter"/>
</dbReference>
<dbReference type="AlphaFoldDB" id="A0A7E4W4H2"/>
<evidence type="ECO:0000256" key="7">
    <source>
        <dbReference type="ARBA" id="ARBA00022840"/>
    </source>
</evidence>
<dbReference type="GO" id="GO:0046854">
    <property type="term" value="P:phosphatidylinositol phosphate biosynthetic process"/>
    <property type="evidence" value="ECO:0007669"/>
    <property type="project" value="UniProtKB-UniRule"/>
</dbReference>
<evidence type="ECO:0000259" key="11">
    <source>
        <dbReference type="PROSITE" id="PS50290"/>
    </source>
</evidence>
<keyword evidence="3" id="KW-1003">Cell membrane</keyword>
<keyword evidence="12" id="KW-1185">Reference proteome</keyword>
<evidence type="ECO:0000256" key="4">
    <source>
        <dbReference type="ARBA" id="ARBA00022679"/>
    </source>
</evidence>
<dbReference type="EC" id="2.7.1.67" evidence="9"/>
<dbReference type="GO" id="GO:0007030">
    <property type="term" value="P:Golgi organization"/>
    <property type="evidence" value="ECO:0007669"/>
    <property type="project" value="TreeGrafter"/>
</dbReference>
<evidence type="ECO:0000256" key="8">
    <source>
        <dbReference type="ARBA" id="ARBA00023136"/>
    </source>
</evidence>
<dbReference type="Pfam" id="PF00454">
    <property type="entry name" value="PI3_PI4_kinase"/>
    <property type="match status" value="1"/>
</dbReference>
<comment type="similarity">
    <text evidence="2 9">Belongs to the PI3/PI4-kinase family. Type II PI4K subfamily.</text>
</comment>
<name>A0A7E4W4H2_PANRE</name>
<dbReference type="Gene3D" id="1.10.1070.20">
    <property type="match status" value="1"/>
</dbReference>
<evidence type="ECO:0000256" key="10">
    <source>
        <dbReference type="SAM" id="MobiDB-lite"/>
    </source>
</evidence>
<dbReference type="InterPro" id="IPR000403">
    <property type="entry name" value="PI3/4_kinase_cat_dom"/>
</dbReference>
<evidence type="ECO:0000313" key="12">
    <source>
        <dbReference type="Proteomes" id="UP000492821"/>
    </source>
</evidence>
<comment type="subcellular location">
    <subcellularLocation>
        <location evidence="1">Cell membrane</location>
    </subcellularLocation>
    <subcellularLocation>
        <location evidence="9">Membrane</location>
        <topology evidence="9">Peripheral membrane protein</topology>
    </subcellularLocation>
</comment>
<dbReference type="Proteomes" id="UP000492821">
    <property type="component" value="Unassembled WGS sequence"/>
</dbReference>
<evidence type="ECO:0000256" key="3">
    <source>
        <dbReference type="ARBA" id="ARBA00022475"/>
    </source>
</evidence>
<keyword evidence="6 9" id="KW-0418">Kinase</keyword>
<keyword evidence="8 9" id="KW-0472">Membrane</keyword>
<dbReference type="GO" id="GO:0005765">
    <property type="term" value="C:lysosomal membrane"/>
    <property type="evidence" value="ECO:0007669"/>
    <property type="project" value="TreeGrafter"/>
</dbReference>
<evidence type="ECO:0000256" key="1">
    <source>
        <dbReference type="ARBA" id="ARBA00004236"/>
    </source>
</evidence>
<reference evidence="13" key="2">
    <citation type="submission" date="2020-10" db="UniProtKB">
        <authorList>
            <consortium name="WormBaseParasite"/>
        </authorList>
    </citation>
    <scope>IDENTIFICATION</scope>
</reference>
<proteinExistence type="inferred from homology"/>
<dbReference type="PANTHER" id="PTHR12865">
    <property type="entry name" value="PHOSPHATIDYLINOSITOL 4-KINASE TYPE-II"/>
    <property type="match status" value="1"/>
</dbReference>
<evidence type="ECO:0000256" key="5">
    <source>
        <dbReference type="ARBA" id="ARBA00022741"/>
    </source>
</evidence>
<keyword evidence="5 9" id="KW-0547">Nucleotide-binding</keyword>
<keyword evidence="4 9" id="KW-0808">Transferase</keyword>
<evidence type="ECO:0000256" key="6">
    <source>
        <dbReference type="ARBA" id="ARBA00022777"/>
    </source>
</evidence>
<dbReference type="GO" id="GO:0005886">
    <property type="term" value="C:plasma membrane"/>
    <property type="evidence" value="ECO:0007669"/>
    <property type="project" value="UniProtKB-SubCell"/>
</dbReference>
<dbReference type="WBParaSite" id="Pan_g6233.t1">
    <property type="protein sequence ID" value="Pan_g6233.t1"/>
    <property type="gene ID" value="Pan_g6233"/>
</dbReference>
<dbReference type="GO" id="GO:0007032">
    <property type="term" value="P:endosome organization"/>
    <property type="evidence" value="ECO:0007669"/>
    <property type="project" value="TreeGrafter"/>
</dbReference>
<evidence type="ECO:0000256" key="9">
    <source>
        <dbReference type="RuleBase" id="RU367084"/>
    </source>
</evidence>
<dbReference type="GO" id="GO:0005768">
    <property type="term" value="C:endosome"/>
    <property type="evidence" value="ECO:0007669"/>
    <property type="project" value="TreeGrafter"/>
</dbReference>
<feature type="region of interest" description="Disordered" evidence="10">
    <location>
        <begin position="1"/>
        <end position="37"/>
    </location>
</feature>
<feature type="domain" description="PI3K/PI4K catalytic" evidence="11">
    <location>
        <begin position="103"/>
        <end position="420"/>
    </location>
</feature>
<dbReference type="InterPro" id="IPR039756">
    <property type="entry name" value="Lsb6/PI4K2"/>
</dbReference>
<comment type="catalytic activity">
    <reaction evidence="9">
        <text>a 1,2-diacyl-sn-glycero-3-phospho-(1D-myo-inositol) + ATP = a 1,2-diacyl-sn-glycero-3-phospho-(1D-myo-inositol 4-phosphate) + ADP + H(+)</text>
        <dbReference type="Rhea" id="RHEA:19877"/>
        <dbReference type="ChEBI" id="CHEBI:15378"/>
        <dbReference type="ChEBI" id="CHEBI:30616"/>
        <dbReference type="ChEBI" id="CHEBI:57880"/>
        <dbReference type="ChEBI" id="CHEBI:58178"/>
        <dbReference type="ChEBI" id="CHEBI:456216"/>
        <dbReference type="EC" id="2.7.1.67"/>
    </reaction>
</comment>
<organism evidence="12 13">
    <name type="scientific">Panagrellus redivivus</name>
    <name type="common">Microworm</name>
    <dbReference type="NCBI Taxonomy" id="6233"/>
    <lineage>
        <taxon>Eukaryota</taxon>
        <taxon>Metazoa</taxon>
        <taxon>Ecdysozoa</taxon>
        <taxon>Nematoda</taxon>
        <taxon>Chromadorea</taxon>
        <taxon>Rhabditida</taxon>
        <taxon>Tylenchina</taxon>
        <taxon>Panagrolaimomorpha</taxon>
        <taxon>Panagrolaimoidea</taxon>
        <taxon>Panagrolaimidae</taxon>
        <taxon>Panagrellus</taxon>
    </lineage>
</organism>
<dbReference type="GO" id="GO:0005524">
    <property type="term" value="F:ATP binding"/>
    <property type="evidence" value="ECO:0007669"/>
    <property type="project" value="UniProtKB-UniRule"/>
</dbReference>
<sequence length="427" mass="47672">MALPLGLPVTRLDAPPPKPAATATAFSPGSITGSSETSVTLTHGRWEARTILEESPSTSTIPTDIINTERLFKAISTRCRIKNTHDGDFNAVLDEALEAIDSGVNPELIPSGSSGSYFVYDKNQRPIGVFKPKDEEPFAPLNPKWPKFFQRMLCFCCFGRACLIPNNGYLSETAASLVDERLKLYVVPKTRVVKLASPAFNYGRGLCRSEQRPKEGSFQLFVHGFRPAGEVLAEWAAKGPSALTPSEEAHFLLLFQKMCVLDYVIRNTDRHTDNWLIRHVPDEPIQVAVIDNGLAFPVKHPECASRFRHYPFHWADLPWAQKPLERNFRESLMGLLTPKFVHDLSSERSSVVIRRTIAFSSTTRCVCFGVNCAICVMPSKLMNPRPSGSNVNLFWQRGSSDKSQCRPILRNVFGVDRLIIRVGIVVN</sequence>
<dbReference type="PANTHER" id="PTHR12865:SF5">
    <property type="entry name" value="PHOSPHATIDYLINOSITOL 4-KINASE TYPE 2"/>
    <property type="match status" value="1"/>
</dbReference>
<accession>A0A7E4W4H2</accession>
<evidence type="ECO:0000256" key="2">
    <source>
        <dbReference type="ARBA" id="ARBA00008941"/>
    </source>
</evidence>
<dbReference type="GO" id="GO:0004430">
    <property type="term" value="F:1-phosphatidylinositol 4-kinase activity"/>
    <property type="evidence" value="ECO:0007669"/>
    <property type="project" value="UniProtKB-UniRule"/>
</dbReference>